<dbReference type="PANTHER" id="PTHR38015:SF1">
    <property type="entry name" value="OPINE DEHYDROGENASE DOMAIN-CONTAINING PROTEIN"/>
    <property type="match status" value="1"/>
</dbReference>
<reference evidence="7 8" key="1">
    <citation type="submission" date="2015-05" db="EMBL/GenBank/DDBJ databases">
        <title>Draft genome sequence of Microvirga vignae strain BR3299, a novel nitrogen fixing bacteria isolated from Brazil semi-aired region.</title>
        <authorList>
            <person name="Zilli J.E."/>
            <person name="Passos S.R."/>
            <person name="Leite J."/>
            <person name="Baldani J.I."/>
            <person name="Xavier G.R."/>
            <person name="Rumjaneck N.G."/>
            <person name="Simoes-Araujo J.L."/>
        </authorList>
    </citation>
    <scope>NUCLEOTIDE SEQUENCE [LARGE SCALE GENOMIC DNA]</scope>
    <source>
        <strain evidence="7 8">BR3299</strain>
    </source>
</reference>
<dbReference type="GO" id="GO:0015940">
    <property type="term" value="P:pantothenate biosynthetic process"/>
    <property type="evidence" value="ECO:0007669"/>
    <property type="project" value="UniProtKB-UniPathway"/>
</dbReference>
<dbReference type="InterPro" id="IPR051729">
    <property type="entry name" value="Opine/Lysopine_DH"/>
</dbReference>
<gene>
    <name evidence="7" type="ORF">AA309_18380</name>
</gene>
<dbReference type="STRING" id="1225564.AA309_18380"/>
<dbReference type="SUPFAM" id="SSF48179">
    <property type="entry name" value="6-phosphogluconate dehydrogenase C-terminal domain-like"/>
    <property type="match status" value="1"/>
</dbReference>
<dbReference type="Gene3D" id="1.10.1040.10">
    <property type="entry name" value="N-(1-d-carboxylethyl)-l-norvaline Dehydrogenase, domain 2"/>
    <property type="match status" value="1"/>
</dbReference>
<dbReference type="InterPro" id="IPR003421">
    <property type="entry name" value="Opine_DH"/>
</dbReference>
<proteinExistence type="predicted"/>
<dbReference type="OrthoDB" id="6135265at2"/>
<comment type="caution">
    <text evidence="7">The sequence shown here is derived from an EMBL/GenBank/DDBJ whole genome shotgun (WGS) entry which is preliminary data.</text>
</comment>
<accession>A0A0H1RA33</accession>
<feature type="domain" description="Opine dehydrogenase" evidence="5">
    <location>
        <begin position="180"/>
        <end position="323"/>
    </location>
</feature>
<evidence type="ECO:0000256" key="3">
    <source>
        <dbReference type="ARBA" id="ARBA00022655"/>
    </source>
</evidence>
<dbReference type="GO" id="GO:0008677">
    <property type="term" value="F:2-dehydropantoate 2-reductase activity"/>
    <property type="evidence" value="ECO:0007669"/>
    <property type="project" value="UniProtKB-EC"/>
</dbReference>
<dbReference type="InterPro" id="IPR036291">
    <property type="entry name" value="NAD(P)-bd_dom_sf"/>
</dbReference>
<dbReference type="RefSeq" id="WP_047190474.1">
    <property type="nucleotide sequence ID" value="NZ_LCYG01000046.1"/>
</dbReference>
<evidence type="ECO:0000256" key="4">
    <source>
        <dbReference type="ARBA" id="ARBA00048793"/>
    </source>
</evidence>
<comment type="pathway">
    <text evidence="1">Cofactor biosynthesis; (R)-pantothenate biosynthesis; (R)-pantoate from 3-methyl-2-oxobutanoate: step 2/2.</text>
</comment>
<protein>
    <recommendedName>
        <fullName evidence="2">2-dehydropantoate 2-reductase</fullName>
    </recommendedName>
</protein>
<name>A0A0H1RA33_9HYPH</name>
<evidence type="ECO:0000313" key="7">
    <source>
        <dbReference type="EMBL" id="KLK91726.1"/>
    </source>
</evidence>
<dbReference type="PROSITE" id="PS51257">
    <property type="entry name" value="PROKAR_LIPOPROTEIN"/>
    <property type="match status" value="1"/>
</dbReference>
<evidence type="ECO:0000256" key="2">
    <source>
        <dbReference type="ARBA" id="ARBA00019465"/>
    </source>
</evidence>
<feature type="domain" description="Ketopantoate reductase N-terminal" evidence="6">
    <location>
        <begin position="3"/>
        <end position="103"/>
    </location>
</feature>
<dbReference type="Gene3D" id="3.40.50.720">
    <property type="entry name" value="NAD(P)-binding Rossmann-like Domain"/>
    <property type="match status" value="1"/>
</dbReference>
<sequence length="363" mass="38727">MRVAILGAGAIAYGCAAFLCREGHEPVLWSPSGSRGRSISSGAPLVAQGAIEGSFHPQVTERCEDAIRDAEAVLVALPANGHKRAMDEAAPYLRPDQTVMISSHTSFSALYLAKLLAKRGIEVPIVVWSTTVTAGRQTGDASVNVAVVRTKVDAATLPASASGKGLAVCRALFGDRFNERPDMLAIALSNLNPQNHMGIALCNFTRMERGERWGQNENITDSVGNLLQSLDDERLAIAAAFGYQVRTIQEHYHLSFHVEPGPVGAMSKAIHERGGGGYGPTTIDTRYVLEDVPYGLVPTVMLGTLTGVGAPLHAAGIRIFSALYGRDLAAENDLLPELGLEGMSLEDLRILMRDGWDQEALAA</sequence>
<dbReference type="Proteomes" id="UP000035489">
    <property type="component" value="Unassembled WGS sequence"/>
</dbReference>
<evidence type="ECO:0000256" key="1">
    <source>
        <dbReference type="ARBA" id="ARBA00004994"/>
    </source>
</evidence>
<dbReference type="InterPro" id="IPR013332">
    <property type="entry name" value="KPR_N"/>
</dbReference>
<evidence type="ECO:0000259" key="6">
    <source>
        <dbReference type="Pfam" id="PF02558"/>
    </source>
</evidence>
<dbReference type="UniPathway" id="UPA00028">
    <property type="reaction ID" value="UER00004"/>
</dbReference>
<dbReference type="EMBL" id="LCYG01000046">
    <property type="protein sequence ID" value="KLK91726.1"/>
    <property type="molecule type" value="Genomic_DNA"/>
</dbReference>
<organism evidence="7 8">
    <name type="scientific">Microvirga vignae</name>
    <dbReference type="NCBI Taxonomy" id="1225564"/>
    <lineage>
        <taxon>Bacteria</taxon>
        <taxon>Pseudomonadati</taxon>
        <taxon>Pseudomonadota</taxon>
        <taxon>Alphaproteobacteria</taxon>
        <taxon>Hyphomicrobiales</taxon>
        <taxon>Methylobacteriaceae</taxon>
        <taxon>Microvirga</taxon>
    </lineage>
</organism>
<evidence type="ECO:0000259" key="5">
    <source>
        <dbReference type="Pfam" id="PF02317"/>
    </source>
</evidence>
<dbReference type="InterPro" id="IPR013328">
    <property type="entry name" value="6PGD_dom2"/>
</dbReference>
<dbReference type="PATRIC" id="fig|1225564.3.peg.4813"/>
<keyword evidence="3" id="KW-0566">Pantothenate biosynthesis</keyword>
<dbReference type="InterPro" id="IPR008927">
    <property type="entry name" value="6-PGluconate_DH-like_C_sf"/>
</dbReference>
<keyword evidence="8" id="KW-1185">Reference proteome</keyword>
<comment type="catalytic activity">
    <reaction evidence="4">
        <text>(R)-pantoate + NADP(+) = 2-dehydropantoate + NADPH + H(+)</text>
        <dbReference type="Rhea" id="RHEA:16233"/>
        <dbReference type="ChEBI" id="CHEBI:11561"/>
        <dbReference type="ChEBI" id="CHEBI:15378"/>
        <dbReference type="ChEBI" id="CHEBI:15980"/>
        <dbReference type="ChEBI" id="CHEBI:57783"/>
        <dbReference type="ChEBI" id="CHEBI:58349"/>
        <dbReference type="EC" id="1.1.1.169"/>
    </reaction>
</comment>
<evidence type="ECO:0000313" key="8">
    <source>
        <dbReference type="Proteomes" id="UP000035489"/>
    </source>
</evidence>
<dbReference type="AlphaFoldDB" id="A0A0H1RA33"/>
<dbReference type="SUPFAM" id="SSF51735">
    <property type="entry name" value="NAD(P)-binding Rossmann-fold domains"/>
    <property type="match status" value="1"/>
</dbReference>
<dbReference type="Pfam" id="PF02558">
    <property type="entry name" value="ApbA"/>
    <property type="match status" value="1"/>
</dbReference>
<dbReference type="Pfam" id="PF02317">
    <property type="entry name" value="Octopine_DH"/>
    <property type="match status" value="1"/>
</dbReference>
<dbReference type="PANTHER" id="PTHR38015">
    <property type="entry name" value="BLR6086 PROTEIN"/>
    <property type="match status" value="1"/>
</dbReference>